<dbReference type="RefSeq" id="WP_253654247.1">
    <property type="nucleotide sequence ID" value="NZ_BAAAOE010000003.1"/>
</dbReference>
<evidence type="ECO:0000259" key="1">
    <source>
        <dbReference type="Pfam" id="PF02470"/>
    </source>
</evidence>
<feature type="domain" description="Mce/MlaD" evidence="1">
    <location>
        <begin position="43"/>
        <end position="121"/>
    </location>
</feature>
<evidence type="ECO:0000313" key="3">
    <source>
        <dbReference type="Proteomes" id="UP001205740"/>
    </source>
</evidence>
<dbReference type="Pfam" id="PF02470">
    <property type="entry name" value="MlaD"/>
    <property type="match status" value="1"/>
</dbReference>
<dbReference type="Proteomes" id="UP001205740">
    <property type="component" value="Unassembled WGS sequence"/>
</dbReference>
<dbReference type="PROSITE" id="PS51257">
    <property type="entry name" value="PROKAR_LIPOPROTEIN"/>
    <property type="match status" value="1"/>
</dbReference>
<dbReference type="EMBL" id="JAMTCG010000003">
    <property type="protein sequence ID" value="MCP2160673.1"/>
    <property type="molecule type" value="Genomic_DNA"/>
</dbReference>
<gene>
    <name evidence="2" type="ORF">LX12_001860</name>
</gene>
<protein>
    <submittedName>
        <fullName evidence="2">Virulence factor Mce family protein</fullName>
    </submittedName>
</protein>
<dbReference type="PANTHER" id="PTHR33371:SF4">
    <property type="entry name" value="INTERMEMBRANE PHOSPHOLIPID TRANSPORT SYSTEM BINDING PROTEIN MLAD"/>
    <property type="match status" value="1"/>
</dbReference>
<organism evidence="2 3">
    <name type="scientific">Williamsia serinedens</name>
    <dbReference type="NCBI Taxonomy" id="391736"/>
    <lineage>
        <taxon>Bacteria</taxon>
        <taxon>Bacillati</taxon>
        <taxon>Actinomycetota</taxon>
        <taxon>Actinomycetes</taxon>
        <taxon>Mycobacteriales</taxon>
        <taxon>Nocardiaceae</taxon>
        <taxon>Williamsia</taxon>
    </lineage>
</organism>
<reference evidence="2 3" key="1">
    <citation type="submission" date="2022-06" db="EMBL/GenBank/DDBJ databases">
        <title>Genomic Encyclopedia of Archaeal and Bacterial Type Strains, Phase II (KMG-II): from individual species to whole genera.</title>
        <authorList>
            <person name="Goeker M."/>
        </authorList>
    </citation>
    <scope>NUCLEOTIDE SEQUENCE [LARGE SCALE GENOMIC DNA]</scope>
    <source>
        <strain evidence="2 3">DSM 45037</strain>
    </source>
</reference>
<dbReference type="PANTHER" id="PTHR33371">
    <property type="entry name" value="INTERMEMBRANE PHOSPHOLIPID TRANSPORT SYSTEM BINDING PROTEIN MLAD-RELATED"/>
    <property type="match status" value="1"/>
</dbReference>
<accession>A0ABT1H4J2</accession>
<comment type="caution">
    <text evidence="2">The sequence shown here is derived from an EMBL/GenBank/DDBJ whole genome shotgun (WGS) entry which is preliminary data.</text>
</comment>
<sequence>MTRTRARAAATALFVVVTTLLAGCGVQVADLPLPGTRVSGASRELRIEFSNVLNLPARSKVLMNGTKIGVLREVGIGGTPGAPVAVATVDVEAAVRIPHDTRASLEQSTLLGDIYISLTPPSQDADGPPLSDGATIPMSRTTVTPAVEELLGGIASLANGGTLEKLQRTIDRANTAFPEDTAQRDKAIEVSRELVARLAQNQGPVGELLDALAVLARSAAVRGPDLAFTLDVGPERIGGALVSFASFTKVLGTLGFELVPVDQLFTTRAQPLSTLIRTVDPLVDLAVELDSTLPGDLQRLGDLVNDRILPFLAAPRVNIVDMSSPRGLSTPTASGDQLRTIAATLRMIGAMR</sequence>
<keyword evidence="3" id="KW-1185">Reference proteome</keyword>
<evidence type="ECO:0000313" key="2">
    <source>
        <dbReference type="EMBL" id="MCP2160673.1"/>
    </source>
</evidence>
<proteinExistence type="predicted"/>
<dbReference type="InterPro" id="IPR003399">
    <property type="entry name" value="Mce/MlaD"/>
</dbReference>
<name>A0ABT1H4J2_9NOCA</name>
<dbReference type="InterPro" id="IPR052336">
    <property type="entry name" value="MlaD_Phospholipid_Transporter"/>
</dbReference>